<sequence>MPVPQNIAEILQSRKEIEFFVTVPIAVFFYIRYDLEFSCFLNLENRRSNFS</sequence>
<dbReference type="Proteomes" id="UP000012118">
    <property type="component" value="Unassembled WGS sequence"/>
</dbReference>
<reference evidence="1 2" key="1">
    <citation type="submission" date="2013-01" db="EMBL/GenBank/DDBJ databases">
        <authorList>
            <person name="Harkins D.M."/>
            <person name="Durkin A.S."/>
            <person name="Brinkac L.M."/>
            <person name="Haft D.H."/>
            <person name="Selengut J.D."/>
            <person name="Sanka R."/>
            <person name="DePew J."/>
            <person name="Purushe J."/>
            <person name="Chanthongthip A."/>
            <person name="Lattana O."/>
            <person name="Phetsouvanh R."/>
            <person name="Newton P.N."/>
            <person name="Vinetz J.M."/>
            <person name="Sutton G.G."/>
            <person name="Nierman W.C."/>
            <person name="Fouts D.E."/>
        </authorList>
    </citation>
    <scope>NUCLEOTIDE SEQUENCE [LARGE SCALE GENOMIC DNA]</scope>
    <source>
        <strain evidence="1 2">UI 13098</strain>
    </source>
</reference>
<accession>M6Q8J7</accession>
<organism evidence="1 2">
    <name type="scientific">Leptospira weilii str. UI 13098</name>
    <dbReference type="NCBI Taxonomy" id="1088542"/>
    <lineage>
        <taxon>Bacteria</taxon>
        <taxon>Pseudomonadati</taxon>
        <taxon>Spirochaetota</taxon>
        <taxon>Spirochaetia</taxon>
        <taxon>Leptospirales</taxon>
        <taxon>Leptospiraceae</taxon>
        <taxon>Leptospira</taxon>
    </lineage>
</organism>
<comment type="caution">
    <text evidence="1">The sequence shown here is derived from an EMBL/GenBank/DDBJ whole genome shotgun (WGS) entry which is preliminary data.</text>
</comment>
<proteinExistence type="predicted"/>
<protein>
    <submittedName>
        <fullName evidence="1">Uncharacterized protein</fullName>
    </submittedName>
</protein>
<dbReference type="AlphaFoldDB" id="M6Q8J7"/>
<dbReference type="EMBL" id="AHNU02000067">
    <property type="protein sequence ID" value="EMN88958.1"/>
    <property type="molecule type" value="Genomic_DNA"/>
</dbReference>
<name>M6Q8J7_9LEPT</name>
<gene>
    <name evidence="1" type="ORF">LEP1GSC108_1928</name>
</gene>
<evidence type="ECO:0000313" key="1">
    <source>
        <dbReference type="EMBL" id="EMN88958.1"/>
    </source>
</evidence>
<keyword evidence="2" id="KW-1185">Reference proteome</keyword>
<evidence type="ECO:0000313" key="2">
    <source>
        <dbReference type="Proteomes" id="UP000012118"/>
    </source>
</evidence>